<reference evidence="4" key="1">
    <citation type="journal article" date="2023" name="BMC Genomics">
        <title>Chromosome-level genome assemblies of Cutaneotrichosporon spp. (Trichosporonales, Basidiomycota) reveal imbalanced evolution between nucleotide sequences and chromosome synteny.</title>
        <authorList>
            <person name="Kobayashi Y."/>
            <person name="Kayamori A."/>
            <person name="Aoki K."/>
            <person name="Shiwa Y."/>
            <person name="Matsutani M."/>
            <person name="Fujita N."/>
            <person name="Sugita T."/>
            <person name="Iwasaki W."/>
            <person name="Tanaka N."/>
            <person name="Takashima M."/>
        </authorList>
    </citation>
    <scope>NUCLEOTIDE SEQUENCE</scope>
    <source>
        <strain evidence="4">HIS019</strain>
    </source>
</reference>
<evidence type="ECO:0008006" key="6">
    <source>
        <dbReference type="Google" id="ProtNLM"/>
    </source>
</evidence>
<dbReference type="PANTHER" id="PTHR23416:SF23">
    <property type="entry name" value="ACETYLTRANSFERASE C18B11.09C-RELATED"/>
    <property type="match status" value="1"/>
</dbReference>
<feature type="region of interest" description="Disordered" evidence="3">
    <location>
        <begin position="206"/>
        <end position="247"/>
    </location>
</feature>
<evidence type="ECO:0000256" key="3">
    <source>
        <dbReference type="SAM" id="MobiDB-lite"/>
    </source>
</evidence>
<dbReference type="EMBL" id="AP028217">
    <property type="protein sequence ID" value="BEI93774.1"/>
    <property type="molecule type" value="Genomic_DNA"/>
</dbReference>
<dbReference type="Pfam" id="PF14602">
    <property type="entry name" value="Hexapep_2"/>
    <property type="match status" value="1"/>
</dbReference>
<evidence type="ECO:0000256" key="1">
    <source>
        <dbReference type="ARBA" id="ARBA00007274"/>
    </source>
</evidence>
<dbReference type="PROSITE" id="PS00101">
    <property type="entry name" value="HEXAPEP_TRANSFERASES"/>
    <property type="match status" value="1"/>
</dbReference>
<evidence type="ECO:0000313" key="5">
    <source>
        <dbReference type="Proteomes" id="UP001233271"/>
    </source>
</evidence>
<dbReference type="Gene3D" id="2.160.10.10">
    <property type="entry name" value="Hexapeptide repeat proteins"/>
    <property type="match status" value="1"/>
</dbReference>
<dbReference type="CDD" id="cd03357">
    <property type="entry name" value="LbH_MAT_GAT"/>
    <property type="match status" value="1"/>
</dbReference>
<proteinExistence type="inferred from homology"/>
<dbReference type="Proteomes" id="UP001233271">
    <property type="component" value="Chromosome 6"/>
</dbReference>
<keyword evidence="2" id="KW-0808">Transferase</keyword>
<comment type="similarity">
    <text evidence="1">Belongs to the transferase hexapeptide repeat family.</text>
</comment>
<dbReference type="InterPro" id="IPR001451">
    <property type="entry name" value="Hexapep"/>
</dbReference>
<sequence length="247" mass="26355">MAPPPFPPGPGQSADQFNNMVAGRAYNGDAYLQALLHRTAALLAEANATISTPDRQKAFAKFIDFRKGDRKGSYIMSPFMCEYGFNISIGDDCFIGPNNTWLDVAPIHIGHRTMIAANTQIYTPSHPILPEERNGLRGPEWAKPITIGDDCWIGGGVIICPGVTIGNGVTVGAGSVVTKDVEDRVVVAGNPARVIKKLPPVGESIDGNYKPVGGDYPKPHLNGVKAEGENGEARSEPTSPLVRPVQL</sequence>
<accession>A0AA48L893</accession>
<gene>
    <name evidence="4" type="ORF">CcaverHIS019_0602330</name>
</gene>
<evidence type="ECO:0000313" key="4">
    <source>
        <dbReference type="EMBL" id="BEI93774.1"/>
    </source>
</evidence>
<feature type="compositionally biased region" description="Basic and acidic residues" evidence="3">
    <location>
        <begin position="226"/>
        <end position="235"/>
    </location>
</feature>
<dbReference type="RefSeq" id="XP_060459039.1">
    <property type="nucleotide sequence ID" value="XM_060602668.1"/>
</dbReference>
<dbReference type="PANTHER" id="PTHR23416">
    <property type="entry name" value="SIALIC ACID SYNTHASE-RELATED"/>
    <property type="match status" value="1"/>
</dbReference>
<dbReference type="AlphaFoldDB" id="A0AA48L893"/>
<dbReference type="KEGG" id="ccac:CcaHIS019_0602330"/>
<name>A0AA48L893_9TREE</name>
<evidence type="ECO:0000256" key="2">
    <source>
        <dbReference type="ARBA" id="ARBA00022679"/>
    </source>
</evidence>
<dbReference type="InterPro" id="IPR051159">
    <property type="entry name" value="Hexapeptide_acetyltransf"/>
</dbReference>
<protein>
    <recommendedName>
        <fullName evidence="6">Maltose O-acetyltransferase</fullName>
    </recommendedName>
</protein>
<dbReference type="GO" id="GO:0008374">
    <property type="term" value="F:O-acyltransferase activity"/>
    <property type="evidence" value="ECO:0007669"/>
    <property type="project" value="TreeGrafter"/>
</dbReference>
<organism evidence="4 5">
    <name type="scientific">Cutaneotrichosporon cavernicola</name>
    <dbReference type="NCBI Taxonomy" id="279322"/>
    <lineage>
        <taxon>Eukaryota</taxon>
        <taxon>Fungi</taxon>
        <taxon>Dikarya</taxon>
        <taxon>Basidiomycota</taxon>
        <taxon>Agaricomycotina</taxon>
        <taxon>Tremellomycetes</taxon>
        <taxon>Trichosporonales</taxon>
        <taxon>Trichosporonaceae</taxon>
        <taxon>Cutaneotrichosporon</taxon>
    </lineage>
</organism>
<dbReference type="InterPro" id="IPR011004">
    <property type="entry name" value="Trimer_LpxA-like_sf"/>
</dbReference>
<dbReference type="SUPFAM" id="SSF51161">
    <property type="entry name" value="Trimeric LpxA-like enzymes"/>
    <property type="match status" value="1"/>
</dbReference>
<dbReference type="InterPro" id="IPR018357">
    <property type="entry name" value="Hexapep_transf_CS"/>
</dbReference>
<dbReference type="GeneID" id="85497644"/>
<dbReference type="Pfam" id="PF00132">
    <property type="entry name" value="Hexapep"/>
    <property type="match status" value="1"/>
</dbReference>
<keyword evidence="5" id="KW-1185">Reference proteome</keyword>